<organism evidence="2 3">
    <name type="scientific">Rhodnius prolixus</name>
    <name type="common">Triatomid bug</name>
    <dbReference type="NCBI Taxonomy" id="13249"/>
    <lineage>
        <taxon>Eukaryota</taxon>
        <taxon>Metazoa</taxon>
        <taxon>Ecdysozoa</taxon>
        <taxon>Arthropoda</taxon>
        <taxon>Hexapoda</taxon>
        <taxon>Insecta</taxon>
        <taxon>Pterygota</taxon>
        <taxon>Neoptera</taxon>
        <taxon>Paraneoptera</taxon>
        <taxon>Hemiptera</taxon>
        <taxon>Heteroptera</taxon>
        <taxon>Panheteroptera</taxon>
        <taxon>Cimicomorpha</taxon>
        <taxon>Reduviidae</taxon>
        <taxon>Triatominae</taxon>
        <taxon>Rhodnius</taxon>
    </lineage>
</organism>
<feature type="compositionally biased region" description="Low complexity" evidence="1">
    <location>
        <begin position="264"/>
        <end position="279"/>
    </location>
</feature>
<feature type="region of interest" description="Disordered" evidence="1">
    <location>
        <begin position="233"/>
        <end position="310"/>
    </location>
</feature>
<reference evidence="2" key="1">
    <citation type="submission" date="2015-05" db="UniProtKB">
        <authorList>
            <consortium name="EnsemblMetazoa"/>
        </authorList>
    </citation>
    <scope>IDENTIFICATION</scope>
</reference>
<dbReference type="HOGENOM" id="CLU_630581_0_0_1"/>
<evidence type="ECO:0008006" key="4">
    <source>
        <dbReference type="Google" id="ProtNLM"/>
    </source>
</evidence>
<feature type="compositionally biased region" description="Low complexity" evidence="1">
    <location>
        <begin position="29"/>
        <end position="38"/>
    </location>
</feature>
<feature type="compositionally biased region" description="Basic residues" evidence="1">
    <location>
        <begin position="244"/>
        <end position="260"/>
    </location>
</feature>
<dbReference type="OMA" id="CTISDIC"/>
<dbReference type="EnsemblMetazoa" id="RPRC015284-RA">
    <property type="protein sequence ID" value="RPRC015284-PA"/>
    <property type="gene ID" value="RPRC015284"/>
</dbReference>
<evidence type="ECO:0000313" key="2">
    <source>
        <dbReference type="EnsemblMetazoa" id="RPRC015284-PA"/>
    </source>
</evidence>
<proteinExistence type="predicted"/>
<evidence type="ECO:0000313" key="3">
    <source>
        <dbReference type="Proteomes" id="UP000015103"/>
    </source>
</evidence>
<sequence>MFKNINRRYGELDWIQSVEDESESDRGSRSTSSTLSWTDDAEREISEEMKAQFELFESALYSELDGEELPEPILNEVAMWKQHSPHLRINGVQITPTYNEVDEKYPEDYEEVFAIHSDQNDIADYFKEQCTISDICEIESPKSRNDLNEVVVDQLFEAIWPDILKNVEPNQNSRFTPSPKILPPKKDNKSFRVLDDSLQFVEPSFQKERRAPLSSRSCLSRHDYKCNHIVEREESTDQSLKSPTVRHRKLSPARFQRRHPSCYSASRAARRISTATSARLPKRKSLAPEFAPPNIPQISESQMSDSGSVRHGILPPIQAIPITPKALFLTPIDDSDNSDKYPERNRDAEVFSKGDGHLTILASISRSIRVRVTKDLGATELIVNITVFSQFLLTILLDEEVIWYLQCWSYNYVLSSDRKSPEDAICLFETALAIP</sequence>
<dbReference type="VEuPathDB" id="VectorBase:RPRC015284"/>
<dbReference type="InParanoid" id="T1IG65"/>
<keyword evidence="3" id="KW-1185">Reference proteome</keyword>
<dbReference type="EMBL" id="ACPB03002694">
    <property type="status" value="NOT_ANNOTATED_CDS"/>
    <property type="molecule type" value="Genomic_DNA"/>
</dbReference>
<accession>T1IG65</accession>
<dbReference type="STRING" id="13249.T1IG65"/>
<dbReference type="AlphaFoldDB" id="T1IG65"/>
<dbReference type="Proteomes" id="UP000015103">
    <property type="component" value="Unassembled WGS sequence"/>
</dbReference>
<name>T1IG65_RHOPR</name>
<evidence type="ECO:0000256" key="1">
    <source>
        <dbReference type="SAM" id="MobiDB-lite"/>
    </source>
</evidence>
<protein>
    <recommendedName>
        <fullName evidence="4">DUF3719 domain-containing protein</fullName>
    </recommendedName>
</protein>
<feature type="compositionally biased region" description="Polar residues" evidence="1">
    <location>
        <begin position="296"/>
        <end position="307"/>
    </location>
</feature>
<feature type="region of interest" description="Disordered" evidence="1">
    <location>
        <begin position="18"/>
        <end position="41"/>
    </location>
</feature>